<dbReference type="Pfam" id="PF10908">
    <property type="entry name" value="Tlde1_dom"/>
    <property type="match status" value="1"/>
</dbReference>
<evidence type="ECO:0000256" key="1">
    <source>
        <dbReference type="SAM" id="MobiDB-lite"/>
    </source>
</evidence>
<protein>
    <submittedName>
        <fullName evidence="3">DUF2778 domain-containing protein</fullName>
    </submittedName>
</protein>
<dbReference type="Proteomes" id="UP000254889">
    <property type="component" value="Chromosome"/>
</dbReference>
<name>A0A345ZSP0_9HYPH</name>
<keyword evidence="4" id="KW-1185">Reference proteome</keyword>
<dbReference type="InterPro" id="IPR021225">
    <property type="entry name" value="Tlde1_dom"/>
</dbReference>
<organism evidence="3 4">
    <name type="scientific">Pseudolabrys taiwanensis</name>
    <dbReference type="NCBI Taxonomy" id="331696"/>
    <lineage>
        <taxon>Bacteria</taxon>
        <taxon>Pseudomonadati</taxon>
        <taxon>Pseudomonadota</taxon>
        <taxon>Alphaproteobacteria</taxon>
        <taxon>Hyphomicrobiales</taxon>
        <taxon>Xanthobacteraceae</taxon>
        <taxon>Pseudolabrys</taxon>
    </lineage>
</organism>
<dbReference type="KEGG" id="ptaw:DW352_05035"/>
<evidence type="ECO:0000313" key="3">
    <source>
        <dbReference type="EMBL" id="AXK79937.1"/>
    </source>
</evidence>
<gene>
    <name evidence="3" type="ORF">DW352_05035</name>
</gene>
<dbReference type="OrthoDB" id="9816088at2"/>
<evidence type="ECO:0000313" key="4">
    <source>
        <dbReference type="Proteomes" id="UP000254889"/>
    </source>
</evidence>
<dbReference type="EMBL" id="CP031417">
    <property type="protein sequence ID" value="AXK79937.1"/>
    <property type="molecule type" value="Genomic_DNA"/>
</dbReference>
<feature type="domain" description="Tlde1" evidence="2">
    <location>
        <begin position="242"/>
        <end position="344"/>
    </location>
</feature>
<accession>A0A345ZSP0</accession>
<proteinExistence type="predicted"/>
<dbReference type="RefSeq" id="WP_115689102.1">
    <property type="nucleotide sequence ID" value="NZ_CP031417.1"/>
</dbReference>
<evidence type="ECO:0000259" key="2">
    <source>
        <dbReference type="Pfam" id="PF10908"/>
    </source>
</evidence>
<feature type="region of interest" description="Disordered" evidence="1">
    <location>
        <begin position="139"/>
        <end position="185"/>
    </location>
</feature>
<reference evidence="3 4" key="1">
    <citation type="submission" date="2018-07" db="EMBL/GenBank/DDBJ databases">
        <authorList>
            <person name="Quirk P.G."/>
            <person name="Krulwich T.A."/>
        </authorList>
    </citation>
    <scope>NUCLEOTIDE SEQUENCE [LARGE SCALE GENOMIC DNA]</scope>
    <source>
        <strain evidence="3 4">CC-BB4</strain>
    </source>
</reference>
<feature type="compositionally biased region" description="Pro residues" evidence="1">
    <location>
        <begin position="176"/>
        <end position="185"/>
    </location>
</feature>
<dbReference type="AlphaFoldDB" id="A0A345ZSP0"/>
<sequence length="379" mass="39861">MPAAVATFPEVEAFDTRALVTATVNGARWTVRSLALGLSAAAAVGVWATCATVGGVWMVTSTLSSHINGPTQAPAGTTMFAGTQFVALAGSADQRISPRAPELTLDAKVARARALVVELAAAMPPAPLKPMEVAAVAPTAHAKAPPAPRIEQIPLPHPAPARPEAVAERQTQPAPQAEPAPPVPVAAPKVAAPQVVAPAPEPAPPKIAALPRAETKQPTTVDGRTAVYDISASTVYMPNGARLEAHSGIGEKMDNPRYIHVRMRGPTPPNVYKLTMREQLFHGVRAIRLNPTDERKMFGRDGMLAHTYMLGPSGQSNGCVSFRDYDKFLRAFLNGEVDRLVVVDSLNGAPPVHVARAGRAPSASIFASSEPIDRAKGTW</sequence>